<dbReference type="SUPFAM" id="SSF53850">
    <property type="entry name" value="Periplasmic binding protein-like II"/>
    <property type="match status" value="1"/>
</dbReference>
<evidence type="ECO:0000256" key="1">
    <source>
        <dbReference type="ARBA" id="ARBA00007162"/>
    </source>
</evidence>
<name>A0A0K1PV96_9BACT</name>
<sequence length="262" mass="27893">MTFGVIAQATEGEVAERVEKLVGWMSERVGLPVERRAAGSYEALADEVRAGTIDVAWLPPIVFVRLGDAVQPLGSIVRAGKAAYESALVMRADSKIDSLNGLVGVRAGWIDPWSAAGFVLPRMNLALRGIDPRRCFRTETFHGSHRAAIEALAAGACDVVGTYARADEAGVVAGGWTEVTSDVRVLATFGAIPPDVIGVRSGLAEDLREKLRDALRLACASDEIRPLVRDIFGGDEMREGLAPGYDELKASLATASSRGIFD</sequence>
<keyword evidence="2" id="KW-0732">Signal</keyword>
<gene>
    <name evidence="3" type="ORF">AKJ09_03950</name>
</gene>
<dbReference type="GO" id="GO:0055085">
    <property type="term" value="P:transmembrane transport"/>
    <property type="evidence" value="ECO:0007669"/>
    <property type="project" value="InterPro"/>
</dbReference>
<keyword evidence="4" id="KW-1185">Reference proteome</keyword>
<evidence type="ECO:0000313" key="4">
    <source>
        <dbReference type="Proteomes" id="UP000064967"/>
    </source>
</evidence>
<dbReference type="PANTHER" id="PTHR35841:SF1">
    <property type="entry name" value="PHOSPHONATES-BINDING PERIPLASMIC PROTEIN"/>
    <property type="match status" value="1"/>
</dbReference>
<evidence type="ECO:0000256" key="2">
    <source>
        <dbReference type="ARBA" id="ARBA00022729"/>
    </source>
</evidence>
<protein>
    <submittedName>
        <fullName evidence="3">Phosphonate ABC transporter phosphate-binding periplasmic component</fullName>
    </submittedName>
</protein>
<dbReference type="PANTHER" id="PTHR35841">
    <property type="entry name" value="PHOSPHONATES-BINDING PERIPLASMIC PROTEIN"/>
    <property type="match status" value="1"/>
</dbReference>
<dbReference type="GO" id="GO:0043190">
    <property type="term" value="C:ATP-binding cassette (ABC) transporter complex"/>
    <property type="evidence" value="ECO:0007669"/>
    <property type="project" value="InterPro"/>
</dbReference>
<evidence type="ECO:0000313" key="3">
    <source>
        <dbReference type="EMBL" id="AKU97286.1"/>
    </source>
</evidence>
<reference evidence="3 4" key="1">
    <citation type="submission" date="2015-08" db="EMBL/GenBank/DDBJ databases">
        <authorList>
            <person name="Babu N.S."/>
            <person name="Beckwith C.J."/>
            <person name="Beseler K.G."/>
            <person name="Brison A."/>
            <person name="Carone J.V."/>
            <person name="Caskin T.P."/>
            <person name="Diamond M."/>
            <person name="Durham M.E."/>
            <person name="Foxe J.M."/>
            <person name="Go M."/>
            <person name="Henderson B.A."/>
            <person name="Jones I.B."/>
            <person name="McGettigan J.A."/>
            <person name="Micheletti S.J."/>
            <person name="Nasrallah M.E."/>
            <person name="Ortiz D."/>
            <person name="Piller C.R."/>
            <person name="Privatt S.R."/>
            <person name="Schneider S.L."/>
            <person name="Sharp S."/>
            <person name="Smith T.C."/>
            <person name="Stanton J.D."/>
            <person name="Ullery H.E."/>
            <person name="Wilson R.J."/>
            <person name="Serrano M.G."/>
            <person name="Buck G."/>
            <person name="Lee V."/>
            <person name="Wang Y."/>
            <person name="Carvalho R."/>
            <person name="Voegtly L."/>
            <person name="Shi R."/>
            <person name="Duckworth R."/>
            <person name="Johnson A."/>
            <person name="Loviza R."/>
            <person name="Walstead R."/>
            <person name="Shah Z."/>
            <person name="Kiflezghi M."/>
            <person name="Wade K."/>
            <person name="Ball S.L."/>
            <person name="Bradley K.W."/>
            <person name="Asai D.J."/>
            <person name="Bowman C.A."/>
            <person name="Russell D.A."/>
            <person name="Pope W.H."/>
            <person name="Jacobs-Sera D."/>
            <person name="Hendrix R.W."/>
            <person name="Hatfull G.F."/>
        </authorList>
    </citation>
    <scope>NUCLEOTIDE SEQUENCE [LARGE SCALE GENOMIC DNA]</scope>
    <source>
        <strain evidence="3 4">DSM 27648</strain>
    </source>
</reference>
<dbReference type="Pfam" id="PF12974">
    <property type="entry name" value="Phosphonate-bd"/>
    <property type="match status" value="1"/>
</dbReference>
<dbReference type="KEGG" id="llu:AKJ09_03950"/>
<dbReference type="Gene3D" id="3.40.190.10">
    <property type="entry name" value="Periplasmic binding protein-like II"/>
    <property type="match status" value="2"/>
</dbReference>
<comment type="similarity">
    <text evidence="1">Belongs to the phosphate/phosphite/phosphonate binding protein family.</text>
</comment>
<dbReference type="Proteomes" id="UP000064967">
    <property type="component" value="Chromosome"/>
</dbReference>
<accession>A0A0K1PV96</accession>
<dbReference type="STRING" id="1391654.AKJ09_03950"/>
<dbReference type="EMBL" id="CP012333">
    <property type="protein sequence ID" value="AKU97286.1"/>
    <property type="molecule type" value="Genomic_DNA"/>
</dbReference>
<proteinExistence type="inferred from homology"/>
<dbReference type="NCBIfam" id="TIGR01098">
    <property type="entry name" value="3A0109s03R"/>
    <property type="match status" value="1"/>
</dbReference>
<dbReference type="AlphaFoldDB" id="A0A0K1PV96"/>
<organism evidence="3 4">
    <name type="scientific">Labilithrix luteola</name>
    <dbReference type="NCBI Taxonomy" id="1391654"/>
    <lineage>
        <taxon>Bacteria</taxon>
        <taxon>Pseudomonadati</taxon>
        <taxon>Myxococcota</taxon>
        <taxon>Polyangia</taxon>
        <taxon>Polyangiales</taxon>
        <taxon>Labilitrichaceae</taxon>
        <taxon>Labilithrix</taxon>
    </lineage>
</organism>
<dbReference type="InterPro" id="IPR005770">
    <property type="entry name" value="PhnD"/>
</dbReference>